<organism evidence="1">
    <name type="scientific">Solanum chacoense</name>
    <name type="common">Chaco potato</name>
    <dbReference type="NCBI Taxonomy" id="4108"/>
    <lineage>
        <taxon>Eukaryota</taxon>
        <taxon>Viridiplantae</taxon>
        <taxon>Streptophyta</taxon>
        <taxon>Embryophyta</taxon>
        <taxon>Tracheophyta</taxon>
        <taxon>Spermatophyta</taxon>
        <taxon>Magnoliopsida</taxon>
        <taxon>eudicotyledons</taxon>
        <taxon>Gunneridae</taxon>
        <taxon>Pentapetalae</taxon>
        <taxon>asterids</taxon>
        <taxon>lamiids</taxon>
        <taxon>Solanales</taxon>
        <taxon>Solanaceae</taxon>
        <taxon>Solanoideae</taxon>
        <taxon>Solaneae</taxon>
        <taxon>Solanum</taxon>
    </lineage>
</organism>
<dbReference type="AlphaFoldDB" id="A0A0V0HNI1"/>
<accession>A0A0V0HNI1</accession>
<protein>
    <submittedName>
        <fullName evidence="1">Putative ovule protein</fullName>
    </submittedName>
</protein>
<sequence length="64" mass="7564">MLLHIHVYWSIIFSLPKQVLKDKKLFAGKIHSNKQNSWAELITISNFQIIFFNLCLKYQAMSSH</sequence>
<reference evidence="1" key="1">
    <citation type="submission" date="2015-12" db="EMBL/GenBank/DDBJ databases">
        <title>Gene expression during late stages of embryo sac development: a critical building block for successful pollen-pistil interactions.</title>
        <authorList>
            <person name="Liu Y."/>
            <person name="Joly V."/>
            <person name="Sabar M."/>
            <person name="Matton D.P."/>
        </authorList>
    </citation>
    <scope>NUCLEOTIDE SEQUENCE</scope>
</reference>
<evidence type="ECO:0000313" key="1">
    <source>
        <dbReference type="EMBL" id="JAP21969.1"/>
    </source>
</evidence>
<dbReference type="EMBL" id="GEDG01017094">
    <property type="protein sequence ID" value="JAP21969.1"/>
    <property type="molecule type" value="Transcribed_RNA"/>
</dbReference>
<proteinExistence type="predicted"/>
<name>A0A0V0HNI1_SOLCH</name>